<dbReference type="CDD" id="cd03809">
    <property type="entry name" value="GT4_MtfB-like"/>
    <property type="match status" value="1"/>
</dbReference>
<comment type="caution">
    <text evidence="4">The sequence shown here is derived from an EMBL/GenBank/DDBJ whole genome shotgun (WGS) entry which is preliminary data.</text>
</comment>
<dbReference type="InterPro" id="IPR028098">
    <property type="entry name" value="Glyco_trans_4-like_N"/>
</dbReference>
<protein>
    <recommendedName>
        <fullName evidence="6">Glycosyl transferase family 1 domain-containing protein</fullName>
    </recommendedName>
</protein>
<dbReference type="GO" id="GO:0009103">
    <property type="term" value="P:lipopolysaccharide biosynthetic process"/>
    <property type="evidence" value="ECO:0007669"/>
    <property type="project" value="TreeGrafter"/>
</dbReference>
<dbReference type="EMBL" id="MGGW01000020">
    <property type="protein sequence ID" value="OGM53826.1"/>
    <property type="molecule type" value="Genomic_DNA"/>
</dbReference>
<feature type="domain" description="Glycosyltransferase subfamily 4-like N-terminal" evidence="3">
    <location>
        <begin position="15"/>
        <end position="171"/>
    </location>
</feature>
<evidence type="ECO:0000259" key="3">
    <source>
        <dbReference type="Pfam" id="PF13439"/>
    </source>
</evidence>
<organism evidence="4 5">
    <name type="scientific">Candidatus Woesebacteria bacterium RIFCSPHIGHO2_12_FULL_41_24</name>
    <dbReference type="NCBI Taxonomy" id="1802510"/>
    <lineage>
        <taxon>Bacteria</taxon>
        <taxon>Candidatus Woeseibacteriota</taxon>
    </lineage>
</organism>
<dbReference type="SUPFAM" id="SSF53756">
    <property type="entry name" value="UDP-Glycosyltransferase/glycogen phosphorylase"/>
    <property type="match status" value="1"/>
</dbReference>
<dbReference type="Gene3D" id="3.40.50.2000">
    <property type="entry name" value="Glycogen Phosphorylase B"/>
    <property type="match status" value="2"/>
</dbReference>
<dbReference type="GO" id="GO:0016757">
    <property type="term" value="F:glycosyltransferase activity"/>
    <property type="evidence" value="ECO:0007669"/>
    <property type="project" value="InterPro"/>
</dbReference>
<feature type="domain" description="Glycosyl transferase family 1" evidence="2">
    <location>
        <begin position="205"/>
        <end position="335"/>
    </location>
</feature>
<evidence type="ECO:0000313" key="4">
    <source>
        <dbReference type="EMBL" id="OGM53826.1"/>
    </source>
</evidence>
<sequence>MKIGIDISPIIYESGVSWYTWHLVKNLLRVDKSNEYLLFGGSLRRTNDLLDKIQKLRGKFKISFYPIPPTVADFLWNKLHLLNIESVVGSLDVFHSSDWSQPPSNAFKVTTIHDLSPITYPGLTDEKVIKNTQRRLKWIVKEVDRIIVPSQSTKRDLLHYGVKEAKVKVISEASNVDGPASQVKVDSFKRKYAIVGEYLLGVGVSPRKNTKRLIAAYRKVLNILLPKKKINMVFVGEKWLEISDTHNIIFTGHISNEELQAAYSGAKVLVYASICEGFGIPILDAYACGCPVVTSNISSMPEVASGAAVLVNPFDVDSIAKGLLKAMQNSEDLVKRGRSVNKRFSWEEVARQTLDVYNEAHEL</sequence>
<evidence type="ECO:0000256" key="1">
    <source>
        <dbReference type="ARBA" id="ARBA00022679"/>
    </source>
</evidence>
<evidence type="ECO:0008006" key="6">
    <source>
        <dbReference type="Google" id="ProtNLM"/>
    </source>
</evidence>
<dbReference type="Proteomes" id="UP000178603">
    <property type="component" value="Unassembled WGS sequence"/>
</dbReference>
<dbReference type="InterPro" id="IPR001296">
    <property type="entry name" value="Glyco_trans_1"/>
</dbReference>
<dbReference type="Pfam" id="PF00534">
    <property type="entry name" value="Glycos_transf_1"/>
    <property type="match status" value="1"/>
</dbReference>
<dbReference type="PANTHER" id="PTHR46401:SF2">
    <property type="entry name" value="GLYCOSYLTRANSFERASE WBBK-RELATED"/>
    <property type="match status" value="1"/>
</dbReference>
<keyword evidence="1" id="KW-0808">Transferase</keyword>
<accession>A0A1F8APY3</accession>
<dbReference type="AlphaFoldDB" id="A0A1F8APY3"/>
<gene>
    <name evidence="4" type="ORF">A3E44_05410</name>
</gene>
<dbReference type="Pfam" id="PF13439">
    <property type="entry name" value="Glyco_transf_4"/>
    <property type="match status" value="1"/>
</dbReference>
<evidence type="ECO:0000313" key="5">
    <source>
        <dbReference type="Proteomes" id="UP000178603"/>
    </source>
</evidence>
<evidence type="ECO:0000259" key="2">
    <source>
        <dbReference type="Pfam" id="PF00534"/>
    </source>
</evidence>
<reference evidence="4 5" key="1">
    <citation type="journal article" date="2016" name="Nat. Commun.">
        <title>Thousands of microbial genomes shed light on interconnected biogeochemical processes in an aquifer system.</title>
        <authorList>
            <person name="Anantharaman K."/>
            <person name="Brown C.T."/>
            <person name="Hug L.A."/>
            <person name="Sharon I."/>
            <person name="Castelle C.J."/>
            <person name="Probst A.J."/>
            <person name="Thomas B.C."/>
            <person name="Singh A."/>
            <person name="Wilkins M.J."/>
            <person name="Karaoz U."/>
            <person name="Brodie E.L."/>
            <person name="Williams K.H."/>
            <person name="Hubbard S.S."/>
            <person name="Banfield J.F."/>
        </authorList>
    </citation>
    <scope>NUCLEOTIDE SEQUENCE [LARGE SCALE GENOMIC DNA]</scope>
</reference>
<dbReference type="PANTHER" id="PTHR46401">
    <property type="entry name" value="GLYCOSYLTRANSFERASE WBBK-RELATED"/>
    <property type="match status" value="1"/>
</dbReference>
<proteinExistence type="predicted"/>
<name>A0A1F8APY3_9BACT</name>